<proteinExistence type="predicted"/>
<name>K1QWN1_MAGGI</name>
<gene>
    <name evidence="1" type="ORF">CGI_10025903</name>
</gene>
<dbReference type="HOGENOM" id="CLU_1148167_0_0_1"/>
<protein>
    <submittedName>
        <fullName evidence="1">Uncharacterized protein</fullName>
    </submittedName>
</protein>
<sequence>MTLKNAYKDYHDEYRNPFSLRHFQQIWKERCPDMKASERTTFTECKECSVLKQLKLNKLTKEQMERVSKRTVVSLKPLKVKSGVVRLQQSLITKTLRRRKNTLFTKIGEMSYTTTPKERRDLQLGYEGRTARLTLWGEIAKSPNASVGEVFNIVCIRPANDFAGQRCYNSTPSTVFEPVTFEDEEVGVFEGLVESVSFESNFIEVEDTLLSITPEVVTSVFAEKKFEANTELQSKKTESRIN</sequence>
<evidence type="ECO:0000313" key="1">
    <source>
        <dbReference type="EMBL" id="EKC33380.1"/>
    </source>
</evidence>
<accession>K1QWN1</accession>
<organism evidence="1">
    <name type="scientific">Magallana gigas</name>
    <name type="common">Pacific oyster</name>
    <name type="synonym">Crassostrea gigas</name>
    <dbReference type="NCBI Taxonomy" id="29159"/>
    <lineage>
        <taxon>Eukaryota</taxon>
        <taxon>Metazoa</taxon>
        <taxon>Spiralia</taxon>
        <taxon>Lophotrochozoa</taxon>
        <taxon>Mollusca</taxon>
        <taxon>Bivalvia</taxon>
        <taxon>Autobranchia</taxon>
        <taxon>Pteriomorphia</taxon>
        <taxon>Ostreida</taxon>
        <taxon>Ostreoidea</taxon>
        <taxon>Ostreidae</taxon>
        <taxon>Magallana</taxon>
    </lineage>
</organism>
<reference evidence="1" key="1">
    <citation type="journal article" date="2012" name="Nature">
        <title>The oyster genome reveals stress adaptation and complexity of shell formation.</title>
        <authorList>
            <person name="Zhang G."/>
            <person name="Fang X."/>
            <person name="Guo X."/>
            <person name="Li L."/>
            <person name="Luo R."/>
            <person name="Xu F."/>
            <person name="Yang P."/>
            <person name="Zhang L."/>
            <person name="Wang X."/>
            <person name="Qi H."/>
            <person name="Xiong Z."/>
            <person name="Que H."/>
            <person name="Xie Y."/>
            <person name="Holland P.W."/>
            <person name="Paps J."/>
            <person name="Zhu Y."/>
            <person name="Wu F."/>
            <person name="Chen Y."/>
            <person name="Wang J."/>
            <person name="Peng C."/>
            <person name="Meng J."/>
            <person name="Yang L."/>
            <person name="Liu J."/>
            <person name="Wen B."/>
            <person name="Zhang N."/>
            <person name="Huang Z."/>
            <person name="Zhu Q."/>
            <person name="Feng Y."/>
            <person name="Mount A."/>
            <person name="Hedgecock D."/>
            <person name="Xu Z."/>
            <person name="Liu Y."/>
            <person name="Domazet-Loso T."/>
            <person name="Du Y."/>
            <person name="Sun X."/>
            <person name="Zhang S."/>
            <person name="Liu B."/>
            <person name="Cheng P."/>
            <person name="Jiang X."/>
            <person name="Li J."/>
            <person name="Fan D."/>
            <person name="Wang W."/>
            <person name="Fu W."/>
            <person name="Wang T."/>
            <person name="Wang B."/>
            <person name="Zhang J."/>
            <person name="Peng Z."/>
            <person name="Li Y."/>
            <person name="Li N."/>
            <person name="Wang J."/>
            <person name="Chen M."/>
            <person name="He Y."/>
            <person name="Tan F."/>
            <person name="Song X."/>
            <person name="Zheng Q."/>
            <person name="Huang R."/>
            <person name="Yang H."/>
            <person name="Du X."/>
            <person name="Chen L."/>
            <person name="Yang M."/>
            <person name="Gaffney P.M."/>
            <person name="Wang S."/>
            <person name="Luo L."/>
            <person name="She Z."/>
            <person name="Ming Y."/>
            <person name="Huang W."/>
            <person name="Zhang S."/>
            <person name="Huang B."/>
            <person name="Zhang Y."/>
            <person name="Qu T."/>
            <person name="Ni P."/>
            <person name="Miao G."/>
            <person name="Wang J."/>
            <person name="Wang Q."/>
            <person name="Steinberg C.E."/>
            <person name="Wang H."/>
            <person name="Li N."/>
            <person name="Qian L."/>
            <person name="Zhang G."/>
            <person name="Li Y."/>
            <person name="Yang H."/>
            <person name="Liu X."/>
            <person name="Wang J."/>
            <person name="Yin Y."/>
            <person name="Wang J."/>
        </authorList>
    </citation>
    <scope>NUCLEOTIDE SEQUENCE [LARGE SCALE GENOMIC DNA]</scope>
    <source>
        <strain evidence="1">05x7-T-G4-1.051#20</strain>
    </source>
</reference>
<dbReference type="EMBL" id="JH818914">
    <property type="protein sequence ID" value="EKC33380.1"/>
    <property type="molecule type" value="Genomic_DNA"/>
</dbReference>
<dbReference type="InParanoid" id="K1QWN1"/>
<dbReference type="AlphaFoldDB" id="K1QWN1"/>